<dbReference type="EMBL" id="KV748600">
    <property type="protein sequence ID" value="OCL14212.1"/>
    <property type="molecule type" value="Genomic_DNA"/>
</dbReference>
<evidence type="ECO:0000256" key="1">
    <source>
        <dbReference type="SAM" id="Phobius"/>
    </source>
</evidence>
<organism evidence="3 4">
    <name type="scientific">Glonium stellatum</name>
    <dbReference type="NCBI Taxonomy" id="574774"/>
    <lineage>
        <taxon>Eukaryota</taxon>
        <taxon>Fungi</taxon>
        <taxon>Dikarya</taxon>
        <taxon>Ascomycota</taxon>
        <taxon>Pezizomycotina</taxon>
        <taxon>Dothideomycetes</taxon>
        <taxon>Pleosporomycetidae</taxon>
        <taxon>Gloniales</taxon>
        <taxon>Gloniaceae</taxon>
        <taxon>Glonium</taxon>
    </lineage>
</organism>
<keyword evidence="4" id="KW-1185">Reference proteome</keyword>
<dbReference type="AlphaFoldDB" id="A0A8E2FBM8"/>
<reference evidence="3 4" key="1">
    <citation type="journal article" date="2016" name="Nat. Commun.">
        <title>Ectomycorrhizal ecology is imprinted in the genome of the dominant symbiotic fungus Cenococcum geophilum.</title>
        <authorList>
            <consortium name="DOE Joint Genome Institute"/>
            <person name="Peter M."/>
            <person name="Kohler A."/>
            <person name="Ohm R.A."/>
            <person name="Kuo A."/>
            <person name="Krutzmann J."/>
            <person name="Morin E."/>
            <person name="Arend M."/>
            <person name="Barry K.W."/>
            <person name="Binder M."/>
            <person name="Choi C."/>
            <person name="Clum A."/>
            <person name="Copeland A."/>
            <person name="Grisel N."/>
            <person name="Haridas S."/>
            <person name="Kipfer T."/>
            <person name="LaButti K."/>
            <person name="Lindquist E."/>
            <person name="Lipzen A."/>
            <person name="Maire R."/>
            <person name="Meier B."/>
            <person name="Mihaltcheva S."/>
            <person name="Molinier V."/>
            <person name="Murat C."/>
            <person name="Poggeler S."/>
            <person name="Quandt C.A."/>
            <person name="Sperisen C."/>
            <person name="Tritt A."/>
            <person name="Tisserant E."/>
            <person name="Crous P.W."/>
            <person name="Henrissat B."/>
            <person name="Nehls U."/>
            <person name="Egli S."/>
            <person name="Spatafora J.W."/>
            <person name="Grigoriev I.V."/>
            <person name="Martin F.M."/>
        </authorList>
    </citation>
    <scope>NUCLEOTIDE SEQUENCE [LARGE SCALE GENOMIC DNA]</scope>
    <source>
        <strain evidence="3 4">CBS 207.34</strain>
    </source>
</reference>
<evidence type="ECO:0000259" key="2">
    <source>
        <dbReference type="Pfam" id="PF20684"/>
    </source>
</evidence>
<name>A0A8E2FBM8_9PEZI</name>
<feature type="transmembrane region" description="Helical" evidence="1">
    <location>
        <begin position="26"/>
        <end position="47"/>
    </location>
</feature>
<evidence type="ECO:0000313" key="4">
    <source>
        <dbReference type="Proteomes" id="UP000250140"/>
    </source>
</evidence>
<sequence length="101" mass="11108">MAVIARQNSPPSLPPDYPSYTITPQLLTIESTLTGLAVFTFILRVYVRASMLRVFGIDDYLMLAAVIMAIAVLICFVSATHLGFGKHILAILPQDMGKLFH</sequence>
<accession>A0A8E2FBM8</accession>
<keyword evidence="1" id="KW-0812">Transmembrane</keyword>
<keyword evidence="1" id="KW-0472">Membrane</keyword>
<gene>
    <name evidence="3" type="ORF">AOQ84DRAFT_359101</name>
</gene>
<dbReference type="Proteomes" id="UP000250140">
    <property type="component" value="Unassembled WGS sequence"/>
</dbReference>
<feature type="domain" description="Rhodopsin" evidence="2">
    <location>
        <begin position="43"/>
        <end position="96"/>
    </location>
</feature>
<dbReference type="OrthoDB" id="5022096at2759"/>
<dbReference type="InterPro" id="IPR049326">
    <property type="entry name" value="Rhodopsin_dom_fungi"/>
</dbReference>
<dbReference type="Pfam" id="PF20684">
    <property type="entry name" value="Fung_rhodopsin"/>
    <property type="match status" value="1"/>
</dbReference>
<keyword evidence="1" id="KW-1133">Transmembrane helix</keyword>
<protein>
    <recommendedName>
        <fullName evidence="2">Rhodopsin domain-containing protein</fullName>
    </recommendedName>
</protein>
<proteinExistence type="predicted"/>
<evidence type="ECO:0000313" key="3">
    <source>
        <dbReference type="EMBL" id="OCL14212.1"/>
    </source>
</evidence>
<feature type="transmembrane region" description="Helical" evidence="1">
    <location>
        <begin position="59"/>
        <end position="79"/>
    </location>
</feature>